<name>A0A0F8ZK08_9ZZZZ</name>
<keyword evidence="1" id="KW-0472">Membrane</keyword>
<dbReference type="AlphaFoldDB" id="A0A0F8ZK08"/>
<evidence type="ECO:0000256" key="1">
    <source>
        <dbReference type="SAM" id="Phobius"/>
    </source>
</evidence>
<dbReference type="EMBL" id="LAZR01047469">
    <property type="protein sequence ID" value="KKK94153.1"/>
    <property type="molecule type" value="Genomic_DNA"/>
</dbReference>
<feature type="non-terminal residue" evidence="2">
    <location>
        <position position="34"/>
    </location>
</feature>
<gene>
    <name evidence="2" type="ORF">LCGC14_2685720</name>
</gene>
<keyword evidence="1" id="KW-1133">Transmembrane helix</keyword>
<organism evidence="2">
    <name type="scientific">marine sediment metagenome</name>
    <dbReference type="NCBI Taxonomy" id="412755"/>
    <lineage>
        <taxon>unclassified sequences</taxon>
        <taxon>metagenomes</taxon>
        <taxon>ecological metagenomes</taxon>
    </lineage>
</organism>
<protein>
    <submittedName>
        <fullName evidence="2">Uncharacterized protein</fullName>
    </submittedName>
</protein>
<accession>A0A0F8ZK08</accession>
<keyword evidence="1" id="KW-0812">Transmembrane</keyword>
<feature type="transmembrane region" description="Helical" evidence="1">
    <location>
        <begin position="6"/>
        <end position="26"/>
    </location>
</feature>
<reference evidence="2" key="1">
    <citation type="journal article" date="2015" name="Nature">
        <title>Complex archaea that bridge the gap between prokaryotes and eukaryotes.</title>
        <authorList>
            <person name="Spang A."/>
            <person name="Saw J.H."/>
            <person name="Jorgensen S.L."/>
            <person name="Zaremba-Niedzwiedzka K."/>
            <person name="Martijn J."/>
            <person name="Lind A.E."/>
            <person name="van Eijk R."/>
            <person name="Schleper C."/>
            <person name="Guy L."/>
            <person name="Ettema T.J."/>
        </authorList>
    </citation>
    <scope>NUCLEOTIDE SEQUENCE</scope>
</reference>
<comment type="caution">
    <text evidence="2">The sequence shown here is derived from an EMBL/GenBank/DDBJ whole genome shotgun (WGS) entry which is preliminary data.</text>
</comment>
<evidence type="ECO:0000313" key="2">
    <source>
        <dbReference type="EMBL" id="KKK94153.1"/>
    </source>
</evidence>
<proteinExistence type="predicted"/>
<sequence length="34" mass="3612">MIGLYFGLASSIIAIIVVLFLIKSVVSKEEGSDV</sequence>